<evidence type="ECO:0000256" key="6">
    <source>
        <dbReference type="SAM" id="MobiDB-lite"/>
    </source>
</evidence>
<dbReference type="PANTHER" id="PTHR22807:SF53">
    <property type="entry name" value="RIBOSOMAL RNA SMALL SUBUNIT METHYLTRANSFERASE B-RELATED"/>
    <property type="match status" value="1"/>
</dbReference>
<sequence>MAGSTKNTPFRKPTTRRDSKVERQGAQSRYGLVSTVAQLIDLLAQFEGPADAAISRFFKDHPELGGRDRPMVAEAVYCWLRYRYRINHLAQAGEGPSVVRQAKLALLWSGAPEQIWSAGKQADNEWLSRVINISADDLGVEARTCLPEWFYLKLAEQFGESRAESFSQAVLSAAPLDLRVNTVKASTTDLLAALTNMGIQVNPIEGLPEGLRAVGKPIVGKTEVFQEGYFEVQDAGSQWVSRLVAPRRGDLVIDFCAGAGGKTLAIGAQMKNTGRIVALDTSEKRLVKFKPRAARSGLSNFYTMVINDEADPRLNKYFGKADRVVTDVPCSGMGTLRRNPDLKFRQSLQSLAELTAKQKSIIEHAAKLVKPDGRLVYITCSVLRDENEDIVNAFLESNPEFRLRRWTEVLNPGERPVKANTTDDMLRLWPEDGESDGFFAAVLQRSKA</sequence>
<keyword evidence="9" id="KW-1185">Reference proteome</keyword>
<dbReference type="EMBL" id="AP028947">
    <property type="protein sequence ID" value="BET25401.1"/>
    <property type="molecule type" value="Genomic_DNA"/>
</dbReference>
<dbReference type="Pfam" id="PF22458">
    <property type="entry name" value="RsmF-B_ferredox"/>
    <property type="match status" value="1"/>
</dbReference>
<evidence type="ECO:0000313" key="8">
    <source>
        <dbReference type="EMBL" id="BET25401.1"/>
    </source>
</evidence>
<organism evidence="8 9">
    <name type="scientific">Limnobacter thiooxidans</name>
    <dbReference type="NCBI Taxonomy" id="131080"/>
    <lineage>
        <taxon>Bacteria</taxon>
        <taxon>Pseudomonadati</taxon>
        <taxon>Pseudomonadota</taxon>
        <taxon>Betaproteobacteria</taxon>
        <taxon>Burkholderiales</taxon>
        <taxon>Burkholderiaceae</taxon>
        <taxon>Limnobacter</taxon>
    </lineage>
</organism>
<dbReference type="InterPro" id="IPR023267">
    <property type="entry name" value="RCMT"/>
</dbReference>
<gene>
    <name evidence="8" type="ORF">RGQ30_09020</name>
</gene>
<dbReference type="RefSeq" id="WP_130558116.1">
    <property type="nucleotide sequence ID" value="NZ_AP028947.1"/>
</dbReference>
<feature type="region of interest" description="Disordered" evidence="6">
    <location>
        <begin position="1"/>
        <end position="26"/>
    </location>
</feature>
<keyword evidence="4 5" id="KW-0694">RNA-binding</keyword>
<evidence type="ECO:0000256" key="2">
    <source>
        <dbReference type="ARBA" id="ARBA00022679"/>
    </source>
</evidence>
<dbReference type="InterPro" id="IPR054728">
    <property type="entry name" value="RsmB-like_ferredoxin"/>
</dbReference>
<dbReference type="GO" id="GO:0003723">
    <property type="term" value="F:RNA binding"/>
    <property type="evidence" value="ECO:0007669"/>
    <property type="project" value="UniProtKB-UniRule"/>
</dbReference>
<dbReference type="KEGG" id="lto:RGQ30_09020"/>
<evidence type="ECO:0000259" key="7">
    <source>
        <dbReference type="PROSITE" id="PS51686"/>
    </source>
</evidence>
<dbReference type="Gene3D" id="3.40.50.150">
    <property type="entry name" value="Vaccinia Virus protein VP39"/>
    <property type="match status" value="1"/>
</dbReference>
<dbReference type="Pfam" id="PF01189">
    <property type="entry name" value="Methyltr_RsmB-F"/>
    <property type="match status" value="1"/>
</dbReference>
<accession>A0AA86JED4</accession>
<dbReference type="AlphaFoldDB" id="A0AA86JED4"/>
<dbReference type="Gene3D" id="3.30.70.1170">
    <property type="entry name" value="Sun protein, domain 3"/>
    <property type="match status" value="1"/>
</dbReference>
<dbReference type="GO" id="GO:0008173">
    <property type="term" value="F:RNA methyltransferase activity"/>
    <property type="evidence" value="ECO:0007669"/>
    <property type="project" value="InterPro"/>
</dbReference>
<evidence type="ECO:0000256" key="5">
    <source>
        <dbReference type="PROSITE-ProRule" id="PRU01023"/>
    </source>
</evidence>
<dbReference type="GO" id="GO:0001510">
    <property type="term" value="P:RNA methylation"/>
    <property type="evidence" value="ECO:0007669"/>
    <property type="project" value="InterPro"/>
</dbReference>
<evidence type="ECO:0000256" key="4">
    <source>
        <dbReference type="ARBA" id="ARBA00022884"/>
    </source>
</evidence>
<comment type="caution">
    <text evidence="5">Lacks conserved residue(s) required for the propagation of feature annotation.</text>
</comment>
<dbReference type="PANTHER" id="PTHR22807">
    <property type="entry name" value="NOP2 YEAST -RELATED NOL1/NOP2/FMU SUN DOMAIN-CONTAINING"/>
    <property type="match status" value="1"/>
</dbReference>
<feature type="binding site" evidence="5">
    <location>
        <position position="327"/>
    </location>
    <ligand>
        <name>S-adenosyl-L-methionine</name>
        <dbReference type="ChEBI" id="CHEBI:59789"/>
    </ligand>
</feature>
<protein>
    <submittedName>
        <fullName evidence="8">RsmB/NOP family class I SAM-dependent RNA methyltransferase</fullName>
    </submittedName>
</protein>
<keyword evidence="1 5" id="KW-0489">Methyltransferase</keyword>
<evidence type="ECO:0000256" key="3">
    <source>
        <dbReference type="ARBA" id="ARBA00022691"/>
    </source>
</evidence>
<dbReference type="PRINTS" id="PR02008">
    <property type="entry name" value="RCMTFAMILY"/>
</dbReference>
<dbReference type="Proteomes" id="UP001329151">
    <property type="component" value="Chromosome"/>
</dbReference>
<evidence type="ECO:0000313" key="9">
    <source>
        <dbReference type="Proteomes" id="UP001329151"/>
    </source>
</evidence>
<dbReference type="SUPFAM" id="SSF53335">
    <property type="entry name" value="S-adenosyl-L-methionine-dependent methyltransferases"/>
    <property type="match status" value="1"/>
</dbReference>
<keyword evidence="3 5" id="KW-0949">S-adenosyl-L-methionine</keyword>
<reference evidence="8 9" key="1">
    <citation type="submission" date="2023-10" db="EMBL/GenBank/DDBJ databases">
        <title>Complete Genome Sequence of Limnobacter thiooxidans CS-K2T, Isolated from freshwater lake sediments in Bavaria, Germany.</title>
        <authorList>
            <person name="Naruki M."/>
            <person name="Watanabe A."/>
            <person name="Warashina T."/>
            <person name="Morita T."/>
            <person name="Arakawa K."/>
        </authorList>
    </citation>
    <scope>NUCLEOTIDE SEQUENCE [LARGE SCALE GENOMIC DNA]</scope>
    <source>
        <strain evidence="8 9">CS-K2</strain>
    </source>
</reference>
<dbReference type="InterPro" id="IPR001678">
    <property type="entry name" value="MeTrfase_RsmB-F_NOP2_dom"/>
</dbReference>
<proteinExistence type="inferred from homology"/>
<feature type="active site" description="Nucleophile" evidence="5">
    <location>
        <position position="380"/>
    </location>
</feature>
<name>A0AA86JED4_9BURK</name>
<dbReference type="InterPro" id="IPR049560">
    <property type="entry name" value="MeTrfase_RsmB-F_NOP2_cat"/>
</dbReference>
<keyword evidence="2 5" id="KW-0808">Transferase</keyword>
<dbReference type="PROSITE" id="PS51686">
    <property type="entry name" value="SAM_MT_RSMB_NOP"/>
    <property type="match status" value="1"/>
</dbReference>
<feature type="domain" description="SAM-dependent MTase RsmB/NOP-type" evidence="7">
    <location>
        <begin position="166"/>
        <end position="446"/>
    </location>
</feature>
<comment type="similarity">
    <text evidence="5">Belongs to the class I-like SAM-binding methyltransferase superfamily. RsmB/NOP family.</text>
</comment>
<dbReference type="CDD" id="cd02440">
    <property type="entry name" value="AdoMet_MTases"/>
    <property type="match status" value="1"/>
</dbReference>
<feature type="binding site" evidence="5">
    <location>
        <position position="280"/>
    </location>
    <ligand>
        <name>S-adenosyl-L-methionine</name>
        <dbReference type="ChEBI" id="CHEBI:59789"/>
    </ligand>
</feature>
<dbReference type="InterPro" id="IPR029063">
    <property type="entry name" value="SAM-dependent_MTases_sf"/>
</dbReference>
<feature type="binding site" evidence="5">
    <location>
        <position position="308"/>
    </location>
    <ligand>
        <name>S-adenosyl-L-methionine</name>
        <dbReference type="ChEBI" id="CHEBI:59789"/>
    </ligand>
</feature>
<evidence type="ECO:0000256" key="1">
    <source>
        <dbReference type="ARBA" id="ARBA00022603"/>
    </source>
</evidence>